<dbReference type="Pfam" id="PF00083">
    <property type="entry name" value="Sugar_tr"/>
    <property type="match status" value="1"/>
</dbReference>
<gene>
    <name evidence="10" type="ORF">LTR84_008159</name>
</gene>
<evidence type="ECO:0000256" key="7">
    <source>
        <dbReference type="RuleBase" id="RU003346"/>
    </source>
</evidence>
<dbReference type="RefSeq" id="XP_064710712.1">
    <property type="nucleotide sequence ID" value="XM_064851709.1"/>
</dbReference>
<dbReference type="GO" id="GO:0016020">
    <property type="term" value="C:membrane"/>
    <property type="evidence" value="ECO:0007669"/>
    <property type="project" value="UniProtKB-SubCell"/>
</dbReference>
<feature type="transmembrane region" description="Helical" evidence="8">
    <location>
        <begin position="362"/>
        <end position="383"/>
    </location>
</feature>
<dbReference type="InterPro" id="IPR005828">
    <property type="entry name" value="MFS_sugar_transport-like"/>
</dbReference>
<comment type="subcellular location">
    <subcellularLocation>
        <location evidence="1">Membrane</location>
        <topology evidence="1">Multi-pass membrane protein</topology>
    </subcellularLocation>
</comment>
<evidence type="ECO:0000313" key="10">
    <source>
        <dbReference type="EMBL" id="KAK5061615.1"/>
    </source>
</evidence>
<dbReference type="InterPro" id="IPR050360">
    <property type="entry name" value="MFS_Sugar_Transporters"/>
</dbReference>
<dbReference type="Gene3D" id="1.20.1250.20">
    <property type="entry name" value="MFS general substrate transporter like domains"/>
    <property type="match status" value="1"/>
</dbReference>
<evidence type="ECO:0000256" key="1">
    <source>
        <dbReference type="ARBA" id="ARBA00004141"/>
    </source>
</evidence>
<dbReference type="InterPro" id="IPR003663">
    <property type="entry name" value="Sugar/inositol_transpt"/>
</dbReference>
<evidence type="ECO:0000256" key="6">
    <source>
        <dbReference type="ARBA" id="ARBA00023136"/>
    </source>
</evidence>
<dbReference type="PANTHER" id="PTHR48022:SF64">
    <property type="entry name" value="MAJOR FACILITATOR SUPERFAMILY (MFS) PROFILE DOMAIN-CONTAINING PROTEIN"/>
    <property type="match status" value="1"/>
</dbReference>
<dbReference type="Proteomes" id="UP001358417">
    <property type="component" value="Unassembled WGS sequence"/>
</dbReference>
<dbReference type="PANTHER" id="PTHR48022">
    <property type="entry name" value="PLASTIDIC GLUCOSE TRANSPORTER 4"/>
    <property type="match status" value="1"/>
</dbReference>
<dbReference type="SUPFAM" id="SSF103473">
    <property type="entry name" value="MFS general substrate transporter"/>
    <property type="match status" value="1"/>
</dbReference>
<evidence type="ECO:0000256" key="2">
    <source>
        <dbReference type="ARBA" id="ARBA00010992"/>
    </source>
</evidence>
<feature type="transmembrane region" description="Helical" evidence="8">
    <location>
        <begin position="261"/>
        <end position="283"/>
    </location>
</feature>
<feature type="domain" description="Major facilitator superfamily (MFS) profile" evidence="9">
    <location>
        <begin position="1"/>
        <end position="450"/>
    </location>
</feature>
<proteinExistence type="inferred from homology"/>
<feature type="transmembrane region" description="Helical" evidence="8">
    <location>
        <begin position="81"/>
        <end position="100"/>
    </location>
</feature>
<dbReference type="InterPro" id="IPR005829">
    <property type="entry name" value="Sugar_transporter_CS"/>
</dbReference>
<feature type="transmembrane region" description="Helical" evidence="8">
    <location>
        <begin position="169"/>
        <end position="192"/>
    </location>
</feature>
<evidence type="ECO:0000256" key="8">
    <source>
        <dbReference type="SAM" id="Phobius"/>
    </source>
</evidence>
<keyword evidence="3 7" id="KW-0813">Transport</keyword>
<keyword evidence="4 8" id="KW-0812">Transmembrane</keyword>
<evidence type="ECO:0000259" key="9">
    <source>
        <dbReference type="PROSITE" id="PS50850"/>
    </source>
</evidence>
<comment type="caution">
    <text evidence="10">The sequence shown here is derived from an EMBL/GenBank/DDBJ whole genome shotgun (WGS) entry which is preliminary data.</text>
</comment>
<sequence length="493" mass="54193">MSSEKVNHSEELERPSQLSVTELLASENSLLNGLQSVNAWKETFHRPSGAILGFMSASYPLGAILSTPFSAPISDKFGRRWTILIGSIIMVGGVIMQAAANTIGVFIGARIIVGFGITLALTTGPILISELAHPRHRVVFTALYNTSWYLGALCVAWITYGSARMGSNWAWRLPTAIQAMPAILQIIFIFFLPESPRWLIYKDRGDEALNILIKYHGGGDPDDDLVAAEYREITETLHAEKAIKAAGMKLFITSPANRQRLLILCTLAVAGQWSGNGLVSYYLAKILGTIGIKGQRTQTLINGLLTTTNWCTAVFAAFMTGKVGRRKMFVLGGIAMFSTFSALTICVAVFNETASPAAGRAALGLIFIYYTTYNICLNPLFYLYPAEILPFRMRAMGMSILVSTNKIALFFNQLVNPVGLDNIGWKYYLVFVVWIAIETTIFYFFFPETLGHSLEGVGAIFNEIDEKTAMEAKGAHLPKVEQGTTGVEFIERN</sequence>
<evidence type="ECO:0000256" key="4">
    <source>
        <dbReference type="ARBA" id="ARBA00022692"/>
    </source>
</evidence>
<evidence type="ECO:0000256" key="3">
    <source>
        <dbReference type="ARBA" id="ARBA00022448"/>
    </source>
</evidence>
<keyword evidence="6 8" id="KW-0472">Membrane</keyword>
<keyword evidence="11" id="KW-1185">Reference proteome</keyword>
<dbReference type="EMBL" id="JAVRRD010000003">
    <property type="protein sequence ID" value="KAK5061615.1"/>
    <property type="molecule type" value="Genomic_DNA"/>
</dbReference>
<protein>
    <recommendedName>
        <fullName evidence="9">Major facilitator superfamily (MFS) profile domain-containing protein</fullName>
    </recommendedName>
</protein>
<evidence type="ECO:0000313" key="11">
    <source>
        <dbReference type="Proteomes" id="UP001358417"/>
    </source>
</evidence>
<dbReference type="GO" id="GO:0005351">
    <property type="term" value="F:carbohydrate:proton symporter activity"/>
    <property type="evidence" value="ECO:0007669"/>
    <property type="project" value="TreeGrafter"/>
</dbReference>
<dbReference type="InterPro" id="IPR036259">
    <property type="entry name" value="MFS_trans_sf"/>
</dbReference>
<dbReference type="PROSITE" id="PS50850">
    <property type="entry name" value="MFS"/>
    <property type="match status" value="1"/>
</dbReference>
<dbReference type="GeneID" id="89976324"/>
<dbReference type="FunFam" id="1.20.1250.20:FF:000134">
    <property type="entry name" value="MFS sugar transporter protein"/>
    <property type="match status" value="1"/>
</dbReference>
<comment type="similarity">
    <text evidence="2 7">Belongs to the major facilitator superfamily. Sugar transporter (TC 2.A.1.1) family.</text>
</comment>
<dbReference type="PROSITE" id="PS00216">
    <property type="entry name" value="SUGAR_TRANSPORT_1"/>
    <property type="match status" value="1"/>
</dbReference>
<keyword evidence="5 8" id="KW-1133">Transmembrane helix</keyword>
<name>A0AAV9NMI6_9EURO</name>
<dbReference type="NCBIfam" id="TIGR00879">
    <property type="entry name" value="SP"/>
    <property type="match status" value="1"/>
</dbReference>
<feature type="transmembrane region" description="Helical" evidence="8">
    <location>
        <begin position="140"/>
        <end position="163"/>
    </location>
</feature>
<feature type="transmembrane region" description="Helical" evidence="8">
    <location>
        <begin position="427"/>
        <end position="446"/>
    </location>
</feature>
<feature type="transmembrane region" description="Helical" evidence="8">
    <location>
        <begin position="50"/>
        <end position="69"/>
    </location>
</feature>
<feature type="transmembrane region" description="Helical" evidence="8">
    <location>
        <begin position="303"/>
        <end position="321"/>
    </location>
</feature>
<organism evidence="10 11">
    <name type="scientific">Exophiala bonariae</name>
    <dbReference type="NCBI Taxonomy" id="1690606"/>
    <lineage>
        <taxon>Eukaryota</taxon>
        <taxon>Fungi</taxon>
        <taxon>Dikarya</taxon>
        <taxon>Ascomycota</taxon>
        <taxon>Pezizomycotina</taxon>
        <taxon>Eurotiomycetes</taxon>
        <taxon>Chaetothyriomycetidae</taxon>
        <taxon>Chaetothyriales</taxon>
        <taxon>Herpotrichiellaceae</taxon>
        <taxon>Exophiala</taxon>
    </lineage>
</organism>
<dbReference type="AlphaFoldDB" id="A0AAV9NMI6"/>
<feature type="transmembrane region" description="Helical" evidence="8">
    <location>
        <begin position="106"/>
        <end position="128"/>
    </location>
</feature>
<reference evidence="10 11" key="1">
    <citation type="submission" date="2023-08" db="EMBL/GenBank/DDBJ databases">
        <title>Black Yeasts Isolated from many extreme environments.</title>
        <authorList>
            <person name="Coleine C."/>
            <person name="Stajich J.E."/>
            <person name="Selbmann L."/>
        </authorList>
    </citation>
    <scope>NUCLEOTIDE SEQUENCE [LARGE SCALE GENOMIC DNA]</scope>
    <source>
        <strain evidence="10 11">CCFEE 5792</strain>
    </source>
</reference>
<dbReference type="InterPro" id="IPR020846">
    <property type="entry name" value="MFS_dom"/>
</dbReference>
<feature type="transmembrane region" description="Helical" evidence="8">
    <location>
        <begin position="328"/>
        <end position="350"/>
    </location>
</feature>
<evidence type="ECO:0000256" key="5">
    <source>
        <dbReference type="ARBA" id="ARBA00022989"/>
    </source>
</evidence>
<accession>A0AAV9NMI6</accession>